<organism evidence="2 3">
    <name type="scientific">Rhodoferax ferrireducens</name>
    <dbReference type="NCBI Taxonomy" id="192843"/>
    <lineage>
        <taxon>Bacteria</taxon>
        <taxon>Pseudomonadati</taxon>
        <taxon>Pseudomonadota</taxon>
        <taxon>Betaproteobacteria</taxon>
        <taxon>Burkholderiales</taxon>
        <taxon>Comamonadaceae</taxon>
        <taxon>Rhodoferax</taxon>
    </lineage>
</organism>
<evidence type="ECO:0000259" key="1">
    <source>
        <dbReference type="Pfam" id="PF02229"/>
    </source>
</evidence>
<sequence length="199" mass="22675">MTSDAEDPIELLRLGDEKAPIVISLSKFKGMRFIDIRRYYFDKTSKTTKPTPKGIALKEDEFELITQFLTGNTESLRKLFTSNLNTNELTFRGTTLEKKARKKAASSAAPASYALKNWPALEFFNVDDFTTSSVVNFNKKIKVIAKLEQSNPDFLNHLKDIVIAYHTAKNSLHFSSKQKPADILELIEIEWARNLNVQQ</sequence>
<dbReference type="Pfam" id="PF02229">
    <property type="entry name" value="PC4"/>
    <property type="match status" value="1"/>
</dbReference>
<dbReference type="GO" id="GO:0003677">
    <property type="term" value="F:DNA binding"/>
    <property type="evidence" value="ECO:0007669"/>
    <property type="project" value="InterPro"/>
</dbReference>
<dbReference type="Proteomes" id="UP000192505">
    <property type="component" value="Unassembled WGS sequence"/>
</dbReference>
<name>A0A1W9KPA3_9BURK</name>
<evidence type="ECO:0000313" key="2">
    <source>
        <dbReference type="EMBL" id="OQW85987.1"/>
    </source>
</evidence>
<reference evidence="2 3" key="1">
    <citation type="submission" date="2017-01" db="EMBL/GenBank/DDBJ databases">
        <title>Novel large sulfur bacteria in the metagenomes of groundwater-fed chemosynthetic microbial mats in the Lake Huron basin.</title>
        <authorList>
            <person name="Sharrar A.M."/>
            <person name="Flood B.E."/>
            <person name="Bailey J.V."/>
            <person name="Jones D.S."/>
            <person name="Biddanda B."/>
            <person name="Ruberg S.A."/>
            <person name="Marcus D.N."/>
            <person name="Dick G.J."/>
        </authorList>
    </citation>
    <scope>NUCLEOTIDE SEQUENCE [LARGE SCALE GENOMIC DNA]</scope>
    <source>
        <strain evidence="2">A7</strain>
    </source>
</reference>
<dbReference type="Gene3D" id="2.30.31.10">
    <property type="entry name" value="Transcriptional Coactivator Pc4, Chain A"/>
    <property type="match status" value="1"/>
</dbReference>
<proteinExistence type="predicted"/>
<dbReference type="GO" id="GO:0006355">
    <property type="term" value="P:regulation of DNA-templated transcription"/>
    <property type="evidence" value="ECO:0007669"/>
    <property type="project" value="InterPro"/>
</dbReference>
<gene>
    <name evidence="2" type="ORF">BWK72_19495</name>
</gene>
<feature type="domain" description="Transcriptional coactivator p15 (PC4) C-terminal" evidence="1">
    <location>
        <begin position="22"/>
        <end position="63"/>
    </location>
</feature>
<dbReference type="EMBL" id="MTEI01000026">
    <property type="protein sequence ID" value="OQW85987.1"/>
    <property type="molecule type" value="Genomic_DNA"/>
</dbReference>
<evidence type="ECO:0000313" key="3">
    <source>
        <dbReference type="Proteomes" id="UP000192505"/>
    </source>
</evidence>
<dbReference type="SUPFAM" id="SSF54447">
    <property type="entry name" value="ssDNA-binding transcriptional regulator domain"/>
    <property type="match status" value="1"/>
</dbReference>
<protein>
    <recommendedName>
        <fullName evidence="1">Transcriptional coactivator p15 (PC4) C-terminal domain-containing protein</fullName>
    </recommendedName>
</protein>
<dbReference type="InterPro" id="IPR003173">
    <property type="entry name" value="PC4_C"/>
</dbReference>
<dbReference type="InterPro" id="IPR009044">
    <property type="entry name" value="ssDNA-bd_transcriptional_reg"/>
</dbReference>
<dbReference type="AlphaFoldDB" id="A0A1W9KPA3"/>
<accession>A0A1W9KPA3</accession>
<comment type="caution">
    <text evidence="2">The sequence shown here is derived from an EMBL/GenBank/DDBJ whole genome shotgun (WGS) entry which is preliminary data.</text>
</comment>